<dbReference type="EMBL" id="CP089983">
    <property type="protein sequence ID" value="WXB04155.1"/>
    <property type="molecule type" value="Genomic_DNA"/>
</dbReference>
<evidence type="ECO:0000313" key="3">
    <source>
        <dbReference type="Proteomes" id="UP001374803"/>
    </source>
</evidence>
<feature type="transmembrane region" description="Helical" evidence="1">
    <location>
        <begin position="76"/>
        <end position="94"/>
    </location>
</feature>
<accession>A0ABZ2L4M4</accession>
<sequence length="101" mass="10893">MSNEHDDESEVSEAELAEQERAMEALLGKTAKGDAAAEDAARSEVVLRGVQRKLRERSRGKFYGDGWSTSPLRTSYGLVALVMLMILAAAYFALSPTGLSG</sequence>
<gene>
    <name evidence="2" type="ORF">LVJ94_45520</name>
</gene>
<keyword evidence="1" id="KW-1133">Transmembrane helix</keyword>
<organism evidence="2 3">
    <name type="scientific">Pendulispora rubella</name>
    <dbReference type="NCBI Taxonomy" id="2741070"/>
    <lineage>
        <taxon>Bacteria</taxon>
        <taxon>Pseudomonadati</taxon>
        <taxon>Myxococcota</taxon>
        <taxon>Myxococcia</taxon>
        <taxon>Myxococcales</taxon>
        <taxon>Sorangiineae</taxon>
        <taxon>Pendulisporaceae</taxon>
        <taxon>Pendulispora</taxon>
    </lineage>
</organism>
<evidence type="ECO:0008006" key="4">
    <source>
        <dbReference type="Google" id="ProtNLM"/>
    </source>
</evidence>
<reference evidence="2" key="1">
    <citation type="submission" date="2021-12" db="EMBL/GenBank/DDBJ databases">
        <title>Discovery of the Pendulisporaceae a myxobacterial family with distinct sporulation behavior and unique specialized metabolism.</title>
        <authorList>
            <person name="Garcia R."/>
            <person name="Popoff A."/>
            <person name="Bader C.D."/>
            <person name="Loehr J."/>
            <person name="Walesch S."/>
            <person name="Walt C."/>
            <person name="Boldt J."/>
            <person name="Bunk B."/>
            <person name="Haeckl F.J.F.P.J."/>
            <person name="Gunesch A.P."/>
            <person name="Birkelbach J."/>
            <person name="Nuebel U."/>
            <person name="Pietschmann T."/>
            <person name="Bach T."/>
            <person name="Mueller R."/>
        </authorList>
    </citation>
    <scope>NUCLEOTIDE SEQUENCE</scope>
    <source>
        <strain evidence="2">MSr11367</strain>
    </source>
</reference>
<dbReference type="RefSeq" id="WP_394833790.1">
    <property type="nucleotide sequence ID" value="NZ_CP089929.1"/>
</dbReference>
<evidence type="ECO:0000256" key="1">
    <source>
        <dbReference type="SAM" id="Phobius"/>
    </source>
</evidence>
<protein>
    <recommendedName>
        <fullName evidence="4">DUF3040 domain-containing protein</fullName>
    </recommendedName>
</protein>
<evidence type="ECO:0000313" key="2">
    <source>
        <dbReference type="EMBL" id="WXB04155.1"/>
    </source>
</evidence>
<name>A0ABZ2L4M4_9BACT</name>
<keyword evidence="1" id="KW-0812">Transmembrane</keyword>
<keyword evidence="1" id="KW-0472">Membrane</keyword>
<dbReference type="Proteomes" id="UP001374803">
    <property type="component" value="Chromosome"/>
</dbReference>
<keyword evidence="3" id="KW-1185">Reference proteome</keyword>
<proteinExistence type="predicted"/>